<accession>A0A9D7S7P0</accession>
<feature type="active site" description="Nucleophile" evidence="4">
    <location>
        <position position="425"/>
    </location>
</feature>
<keyword evidence="1 4" id="KW-0489">Methyltransferase</keyword>
<feature type="domain" description="TRAM" evidence="6">
    <location>
        <begin position="2"/>
        <end position="61"/>
    </location>
</feature>
<gene>
    <name evidence="7" type="primary">rlmD</name>
    <name evidence="7" type="ORF">IPO85_02805</name>
</gene>
<dbReference type="FunFam" id="3.40.50.150:FF:000009">
    <property type="entry name" value="23S rRNA (Uracil(1939)-C(5))-methyltransferase RlmD"/>
    <property type="match status" value="1"/>
</dbReference>
<keyword evidence="3 4" id="KW-0949">S-adenosyl-L-methionine</keyword>
<dbReference type="SUPFAM" id="SSF53335">
    <property type="entry name" value="S-adenosyl-L-methionine-dependent methyltransferases"/>
    <property type="match status" value="1"/>
</dbReference>
<dbReference type="Gene3D" id="2.40.50.140">
    <property type="entry name" value="Nucleic acid-binding proteins"/>
    <property type="match status" value="1"/>
</dbReference>
<dbReference type="InterPro" id="IPR030390">
    <property type="entry name" value="MeTrfase_TrmA_AS"/>
</dbReference>
<evidence type="ECO:0000256" key="1">
    <source>
        <dbReference type="ARBA" id="ARBA00022603"/>
    </source>
</evidence>
<dbReference type="AlphaFoldDB" id="A0A9D7S7P0"/>
<dbReference type="InterPro" id="IPR002792">
    <property type="entry name" value="TRAM_dom"/>
</dbReference>
<dbReference type="Gene3D" id="2.40.50.1070">
    <property type="match status" value="1"/>
</dbReference>
<evidence type="ECO:0000256" key="4">
    <source>
        <dbReference type="PROSITE-ProRule" id="PRU01024"/>
    </source>
</evidence>
<dbReference type="PANTHER" id="PTHR11061:SF30">
    <property type="entry name" value="TRNA (URACIL(54)-C(5))-METHYLTRANSFERASE"/>
    <property type="match status" value="1"/>
</dbReference>
<feature type="binding site" evidence="4">
    <location>
        <position position="328"/>
    </location>
    <ligand>
        <name>S-adenosyl-L-methionine</name>
        <dbReference type="ChEBI" id="CHEBI:59789"/>
    </ligand>
</feature>
<organism evidence="7 8">
    <name type="scientific">Candidatus Defluviibacterium haderslevense</name>
    <dbReference type="NCBI Taxonomy" id="2981993"/>
    <lineage>
        <taxon>Bacteria</taxon>
        <taxon>Pseudomonadati</taxon>
        <taxon>Bacteroidota</taxon>
        <taxon>Saprospiria</taxon>
        <taxon>Saprospirales</taxon>
        <taxon>Saprospiraceae</taxon>
        <taxon>Candidatus Defluviibacterium</taxon>
    </lineage>
</organism>
<dbReference type="PANTHER" id="PTHR11061">
    <property type="entry name" value="RNA M5U METHYLTRANSFERASE"/>
    <property type="match status" value="1"/>
</dbReference>
<dbReference type="PROSITE" id="PS51687">
    <property type="entry name" value="SAM_MT_RNA_M5U"/>
    <property type="match status" value="1"/>
</dbReference>
<feature type="binding site" evidence="4">
    <location>
        <position position="349"/>
    </location>
    <ligand>
        <name>S-adenosyl-L-methionine</name>
        <dbReference type="ChEBI" id="CHEBI:59789"/>
    </ligand>
</feature>
<feature type="active site" evidence="5">
    <location>
        <position position="425"/>
    </location>
</feature>
<dbReference type="EC" id="2.1.1.190" evidence="7"/>
<evidence type="ECO:0000313" key="7">
    <source>
        <dbReference type="EMBL" id="MBK9716451.1"/>
    </source>
</evidence>
<protein>
    <submittedName>
        <fullName evidence="7">23S rRNA (Uracil(1939)-C(5))-methyltransferase RlmD</fullName>
        <ecNumber evidence="7">2.1.1.190</ecNumber>
    </submittedName>
</protein>
<dbReference type="Proteomes" id="UP000808349">
    <property type="component" value="Unassembled WGS sequence"/>
</dbReference>
<comment type="caution">
    <text evidence="7">The sequence shown here is derived from an EMBL/GenBank/DDBJ whole genome shotgun (WGS) entry which is preliminary data.</text>
</comment>
<dbReference type="EMBL" id="JADKFW010000004">
    <property type="protein sequence ID" value="MBK9716451.1"/>
    <property type="molecule type" value="Genomic_DNA"/>
</dbReference>
<evidence type="ECO:0000256" key="3">
    <source>
        <dbReference type="ARBA" id="ARBA00022691"/>
    </source>
</evidence>
<dbReference type="Gene3D" id="3.40.50.150">
    <property type="entry name" value="Vaccinia Virus protein VP39"/>
    <property type="match status" value="1"/>
</dbReference>
<name>A0A9D7S7P0_9BACT</name>
<dbReference type="PROSITE" id="PS01231">
    <property type="entry name" value="TRMA_2"/>
    <property type="match status" value="1"/>
</dbReference>
<dbReference type="PROSITE" id="PS50926">
    <property type="entry name" value="TRAM"/>
    <property type="match status" value="1"/>
</dbReference>
<sequence>MRKKTYKKVEVHFTGIAHKGLAVGRTEEGIVIFAKGAVPGDLAVVSLNRKRKGVWTGQTESIIKYSRHRVNPKCEHFGVCGGCSWQQLEYTEQIQQKEQLVRDAMLKIGKLDPLIIESILPCENIYNYRNKLEFTFSTFKWLTNEEIKSEKRFELIGALGFHRPETFDRIVDINQCHLQIEISDLIRNFIRSYALEHFISFYNIKQHTGILRNLIIRTNQIEEVMVVLSISEPISDQITELFLELKNRFSNIVSAYYAINKKKNDSWFDLECCKVFGNDHLLEKMEHVTFQIGPKSFFQTNTLQSIKLYQLIRSFAELSGQEIVYDLYCGVGSIGIFLAKDAKLIIGIEEIPEAVLDAECNARLNNINNIRFYAGDVKMILNEELVLNHGNPDVVIIDPPRAGLHQDVIQNLILFGPQKIVYVSCNPATQARDIALFSGYYKVTRNKPVDMFPQTNHTESIALLIKL</sequence>
<dbReference type="InterPro" id="IPR029063">
    <property type="entry name" value="SAM-dependent_MTases_sf"/>
</dbReference>
<feature type="binding site" evidence="4">
    <location>
        <position position="299"/>
    </location>
    <ligand>
        <name>S-adenosyl-L-methionine</name>
        <dbReference type="ChEBI" id="CHEBI:59789"/>
    </ligand>
</feature>
<comment type="similarity">
    <text evidence="4">Belongs to the class I-like SAM-binding methyltransferase superfamily. RNA M5U methyltransferase family.</text>
</comment>
<evidence type="ECO:0000256" key="2">
    <source>
        <dbReference type="ARBA" id="ARBA00022679"/>
    </source>
</evidence>
<dbReference type="NCBIfam" id="TIGR00479">
    <property type="entry name" value="rumA"/>
    <property type="match status" value="1"/>
</dbReference>
<dbReference type="InterPro" id="IPR010280">
    <property type="entry name" value="U5_MeTrfase_fam"/>
</dbReference>
<dbReference type="Pfam" id="PF05958">
    <property type="entry name" value="tRNA_U5-meth_tr"/>
    <property type="match status" value="1"/>
</dbReference>
<dbReference type="SUPFAM" id="SSF50249">
    <property type="entry name" value="Nucleic acid-binding proteins"/>
    <property type="match status" value="1"/>
</dbReference>
<keyword evidence="2 4" id="KW-0808">Transferase</keyword>
<reference evidence="7 8" key="1">
    <citation type="submission" date="2020-10" db="EMBL/GenBank/DDBJ databases">
        <title>Connecting structure to function with the recovery of over 1000 high-quality activated sludge metagenome-assembled genomes encoding full-length rRNA genes using long-read sequencing.</title>
        <authorList>
            <person name="Singleton C.M."/>
            <person name="Petriglieri F."/>
            <person name="Kristensen J.M."/>
            <person name="Kirkegaard R.H."/>
            <person name="Michaelsen T.Y."/>
            <person name="Andersen M.H."/>
            <person name="Karst S.M."/>
            <person name="Dueholm M.S."/>
            <person name="Nielsen P.H."/>
            <person name="Albertsen M."/>
        </authorList>
    </citation>
    <scope>NUCLEOTIDE SEQUENCE [LARGE SCALE GENOMIC DNA]</scope>
    <source>
        <strain evidence="7">Ribe_18-Q3-R11-54_BAT3C.373</strain>
    </source>
</reference>
<dbReference type="PROSITE" id="PS01230">
    <property type="entry name" value="TRMA_1"/>
    <property type="match status" value="1"/>
</dbReference>
<dbReference type="InterPro" id="IPR030391">
    <property type="entry name" value="MeTrfase_TrmA_CS"/>
</dbReference>
<evidence type="ECO:0000259" key="6">
    <source>
        <dbReference type="PROSITE" id="PS50926"/>
    </source>
</evidence>
<dbReference type="CDD" id="cd02440">
    <property type="entry name" value="AdoMet_MTases"/>
    <property type="match status" value="1"/>
</dbReference>
<dbReference type="InterPro" id="IPR012340">
    <property type="entry name" value="NA-bd_OB-fold"/>
</dbReference>
<feature type="binding site" evidence="4">
    <location>
        <position position="398"/>
    </location>
    <ligand>
        <name>S-adenosyl-L-methionine</name>
        <dbReference type="ChEBI" id="CHEBI:59789"/>
    </ligand>
</feature>
<evidence type="ECO:0000256" key="5">
    <source>
        <dbReference type="PROSITE-ProRule" id="PRU10015"/>
    </source>
</evidence>
<evidence type="ECO:0000313" key="8">
    <source>
        <dbReference type="Proteomes" id="UP000808349"/>
    </source>
</evidence>
<dbReference type="GO" id="GO:0070041">
    <property type="term" value="F:rRNA (uridine-C5-)-methyltransferase activity"/>
    <property type="evidence" value="ECO:0007669"/>
    <property type="project" value="TreeGrafter"/>
</dbReference>
<dbReference type="GO" id="GO:0070475">
    <property type="term" value="P:rRNA base methylation"/>
    <property type="evidence" value="ECO:0007669"/>
    <property type="project" value="TreeGrafter"/>
</dbReference>
<proteinExistence type="inferred from homology"/>